<evidence type="ECO:0008006" key="3">
    <source>
        <dbReference type="Google" id="ProtNLM"/>
    </source>
</evidence>
<dbReference type="EMBL" id="FTMK01000007">
    <property type="protein sequence ID" value="SIQ39687.1"/>
    <property type="molecule type" value="Genomic_DNA"/>
</dbReference>
<dbReference type="Proteomes" id="UP000323956">
    <property type="component" value="Unassembled WGS sequence"/>
</dbReference>
<accession>A0A1N6SF99</accession>
<dbReference type="RefSeq" id="WP_149765258.1">
    <property type="nucleotide sequence ID" value="NZ_FTMK01000007.1"/>
</dbReference>
<name>A0A1N6SF99_9RHOB</name>
<dbReference type="OrthoDB" id="7775905at2"/>
<reference evidence="1 2" key="1">
    <citation type="submission" date="2017-01" db="EMBL/GenBank/DDBJ databases">
        <authorList>
            <person name="Varghese N."/>
            <person name="Submissions S."/>
        </authorList>
    </citation>
    <scope>NUCLEOTIDE SEQUENCE [LARGE SCALE GENOMIC DNA]</scope>
    <source>
        <strain evidence="1 2">ATCC 700171</strain>
    </source>
</reference>
<sequence length="110" mass="11323">MADVTGALHHEFGGKGYELRMTFGVLAKLQARHGSDLKGLLSGSVEKIPAFDVMLDGVAGALVKGGVPEEAAAELADDMLTADPELFARLLSAAFPDAVGNAGAQGKKKD</sequence>
<protein>
    <recommendedName>
        <fullName evidence="3">Phage tail assembly chaperone protein, TAC</fullName>
    </recommendedName>
</protein>
<evidence type="ECO:0000313" key="2">
    <source>
        <dbReference type="Proteomes" id="UP000323956"/>
    </source>
</evidence>
<gene>
    <name evidence="1" type="ORF">SAMN05421641_10787</name>
</gene>
<evidence type="ECO:0000313" key="1">
    <source>
        <dbReference type="EMBL" id="SIQ39687.1"/>
    </source>
</evidence>
<proteinExistence type="predicted"/>
<organism evidence="1 2">
    <name type="scientific">Paracoccus thiocyanatus</name>
    <dbReference type="NCBI Taxonomy" id="34006"/>
    <lineage>
        <taxon>Bacteria</taxon>
        <taxon>Pseudomonadati</taxon>
        <taxon>Pseudomonadota</taxon>
        <taxon>Alphaproteobacteria</taxon>
        <taxon>Rhodobacterales</taxon>
        <taxon>Paracoccaceae</taxon>
        <taxon>Paracoccus</taxon>
    </lineage>
</organism>
<dbReference type="AlphaFoldDB" id="A0A1N6SF99"/>